<dbReference type="AlphaFoldDB" id="A0A0C2J708"/>
<gene>
    <name evidence="1" type="ORF">RF11_01683</name>
</gene>
<organism evidence="1 2">
    <name type="scientific">Thelohanellus kitauei</name>
    <name type="common">Myxosporean</name>
    <dbReference type="NCBI Taxonomy" id="669202"/>
    <lineage>
        <taxon>Eukaryota</taxon>
        <taxon>Metazoa</taxon>
        <taxon>Cnidaria</taxon>
        <taxon>Myxozoa</taxon>
        <taxon>Myxosporea</taxon>
        <taxon>Bivalvulida</taxon>
        <taxon>Platysporina</taxon>
        <taxon>Myxobolidae</taxon>
        <taxon>Thelohanellus</taxon>
    </lineage>
</organism>
<dbReference type="Gene3D" id="3.90.280.10">
    <property type="entry name" value="PEBP-like"/>
    <property type="match status" value="1"/>
</dbReference>
<sequence>MLAQIYKFTQIRSLCERILKPENPWKRRGIRRISHKNEISQGSTILIDGKFNQLEQKLIDAQRHYCEDVGPKLIMPSVYAYDIHQVLGDPFIEPPEVFLNVEFNKYKVYHGNYLPLSENSSNMRFTGEEVSEFDTVCPYLPPLPWQGTGNHRIVMAVFLQPGRLDFEVPVPER</sequence>
<protein>
    <submittedName>
        <fullName evidence="1">Uncharacterized protein</fullName>
    </submittedName>
</protein>
<dbReference type="Proteomes" id="UP000031668">
    <property type="component" value="Unassembled WGS sequence"/>
</dbReference>
<dbReference type="OrthoDB" id="2153661at2759"/>
<dbReference type="SUPFAM" id="SSF49777">
    <property type="entry name" value="PEBP-like"/>
    <property type="match status" value="1"/>
</dbReference>
<evidence type="ECO:0000313" key="1">
    <source>
        <dbReference type="EMBL" id="KII64943.1"/>
    </source>
</evidence>
<name>A0A0C2J708_THEKT</name>
<accession>A0A0C2J708</accession>
<dbReference type="EMBL" id="JWZT01004060">
    <property type="protein sequence ID" value="KII64943.1"/>
    <property type="molecule type" value="Genomic_DNA"/>
</dbReference>
<comment type="caution">
    <text evidence="1">The sequence shown here is derived from an EMBL/GenBank/DDBJ whole genome shotgun (WGS) entry which is preliminary data.</text>
</comment>
<dbReference type="InterPro" id="IPR036610">
    <property type="entry name" value="PEBP-like_sf"/>
</dbReference>
<evidence type="ECO:0000313" key="2">
    <source>
        <dbReference type="Proteomes" id="UP000031668"/>
    </source>
</evidence>
<proteinExistence type="predicted"/>
<keyword evidence="2" id="KW-1185">Reference proteome</keyword>
<reference evidence="1 2" key="1">
    <citation type="journal article" date="2014" name="Genome Biol. Evol.">
        <title>The genome of the myxosporean Thelohanellus kitauei shows adaptations to nutrient acquisition within its fish host.</title>
        <authorList>
            <person name="Yang Y."/>
            <person name="Xiong J."/>
            <person name="Zhou Z."/>
            <person name="Huo F."/>
            <person name="Miao W."/>
            <person name="Ran C."/>
            <person name="Liu Y."/>
            <person name="Zhang J."/>
            <person name="Feng J."/>
            <person name="Wang M."/>
            <person name="Wang M."/>
            <person name="Wang L."/>
            <person name="Yao B."/>
        </authorList>
    </citation>
    <scope>NUCLEOTIDE SEQUENCE [LARGE SCALE GENOMIC DNA]</scope>
    <source>
        <strain evidence="1">Wuqing</strain>
    </source>
</reference>